<proteinExistence type="predicted"/>
<sequence>MPPYPSLDRARRHLDRQRAVALQAVINRVLDHMAQAAGIPQHHLVNAPRPATPRAHPRCEVRLAARARTDRALAQVRRRRDAYFRTLYRSVPQRLVLGLDAGTDPASLALVDAADNRLLWLAPTHHVRRLPDGQVDETHTFPPGTLPLLHPRLPADSLTITNADRARLLTRVPQPRTDGT</sequence>
<accession>A0ABU2UVS7</accession>
<evidence type="ECO:0000313" key="1">
    <source>
        <dbReference type="EMBL" id="MDT0477386.1"/>
    </source>
</evidence>
<organism evidence="1 2">
    <name type="scientific">Streptomyces hintoniae</name>
    <dbReference type="NCBI Taxonomy" id="3075521"/>
    <lineage>
        <taxon>Bacteria</taxon>
        <taxon>Bacillati</taxon>
        <taxon>Actinomycetota</taxon>
        <taxon>Actinomycetes</taxon>
        <taxon>Kitasatosporales</taxon>
        <taxon>Streptomycetaceae</taxon>
        <taxon>Streptomyces</taxon>
    </lineage>
</organism>
<reference evidence="1" key="1">
    <citation type="submission" date="2024-05" db="EMBL/GenBank/DDBJ databases">
        <title>30 novel species of actinomycetes from the DSMZ collection.</title>
        <authorList>
            <person name="Nouioui I."/>
        </authorList>
    </citation>
    <scope>NUCLEOTIDE SEQUENCE</scope>
    <source>
        <strain evidence="1">DSM 41014</strain>
    </source>
</reference>
<protein>
    <recommendedName>
        <fullName evidence="3">Transposase</fullName>
    </recommendedName>
</protein>
<comment type="caution">
    <text evidence="1">The sequence shown here is derived from an EMBL/GenBank/DDBJ whole genome shotgun (WGS) entry which is preliminary data.</text>
</comment>
<dbReference type="RefSeq" id="WP_311637591.1">
    <property type="nucleotide sequence ID" value="NZ_JAVRFF010000061.1"/>
</dbReference>
<name>A0ABU2UVS7_9ACTN</name>
<evidence type="ECO:0008006" key="3">
    <source>
        <dbReference type="Google" id="ProtNLM"/>
    </source>
</evidence>
<dbReference type="EMBL" id="JAVRFF010000061">
    <property type="protein sequence ID" value="MDT0477386.1"/>
    <property type="molecule type" value="Genomic_DNA"/>
</dbReference>
<keyword evidence="2" id="KW-1185">Reference proteome</keyword>
<gene>
    <name evidence="1" type="ORF">RM863_35220</name>
</gene>
<dbReference type="Proteomes" id="UP001180489">
    <property type="component" value="Unassembled WGS sequence"/>
</dbReference>
<evidence type="ECO:0000313" key="2">
    <source>
        <dbReference type="Proteomes" id="UP001180489"/>
    </source>
</evidence>